<name>A0A840EA37_9BACT</name>
<sequence length="39" mass="4423">MRVVGEVTVWEGHPEDQVQAMREGLAKLKERGIDSLNDE</sequence>
<comment type="caution">
    <text evidence="1">The sequence shown here is derived from an EMBL/GenBank/DDBJ whole genome shotgun (WGS) entry which is preliminary data.</text>
</comment>
<protein>
    <submittedName>
        <fullName evidence="1">Uncharacterized protein</fullName>
    </submittedName>
</protein>
<dbReference type="EMBL" id="JACIFF010000008">
    <property type="protein sequence ID" value="MBB4080415.1"/>
    <property type="molecule type" value="Genomic_DNA"/>
</dbReference>
<evidence type="ECO:0000313" key="1">
    <source>
        <dbReference type="EMBL" id="MBB4080415.1"/>
    </source>
</evidence>
<dbReference type="Gene3D" id="3.20.170.40">
    <property type="entry name" value="Rifampin ADP-ribosyltransferase domain"/>
    <property type="match status" value="1"/>
</dbReference>
<dbReference type="AlphaFoldDB" id="A0A840EA37"/>
<organism evidence="1 2">
    <name type="scientific">Neolewinella aquimaris</name>
    <dbReference type="NCBI Taxonomy" id="1835722"/>
    <lineage>
        <taxon>Bacteria</taxon>
        <taxon>Pseudomonadati</taxon>
        <taxon>Bacteroidota</taxon>
        <taxon>Saprospiria</taxon>
        <taxon>Saprospirales</taxon>
        <taxon>Lewinellaceae</taxon>
        <taxon>Neolewinella</taxon>
    </lineage>
</organism>
<gene>
    <name evidence="1" type="ORF">GGR28_003049</name>
</gene>
<dbReference type="Proteomes" id="UP000576209">
    <property type="component" value="Unassembled WGS sequence"/>
</dbReference>
<evidence type="ECO:0000313" key="2">
    <source>
        <dbReference type="Proteomes" id="UP000576209"/>
    </source>
</evidence>
<accession>A0A840EA37</accession>
<reference evidence="1 2" key="1">
    <citation type="submission" date="2020-08" db="EMBL/GenBank/DDBJ databases">
        <title>Genomic Encyclopedia of Type Strains, Phase IV (KMG-IV): sequencing the most valuable type-strain genomes for metagenomic binning, comparative biology and taxonomic classification.</title>
        <authorList>
            <person name="Goeker M."/>
        </authorList>
    </citation>
    <scope>NUCLEOTIDE SEQUENCE [LARGE SCALE GENOMIC DNA]</scope>
    <source>
        <strain evidence="1 2">DSM 105137</strain>
    </source>
</reference>
<proteinExistence type="predicted"/>
<keyword evidence="2" id="KW-1185">Reference proteome</keyword>
<dbReference type="InterPro" id="IPR038611">
    <property type="entry name" value="Arr_sf"/>
</dbReference>